<evidence type="ECO:0000313" key="10">
    <source>
        <dbReference type="Proteomes" id="UP000054383"/>
    </source>
</evidence>
<keyword evidence="3" id="KW-0805">Transcription regulation</keyword>
<dbReference type="SUPFAM" id="SSF57701">
    <property type="entry name" value="Zn2/Cys6 DNA-binding domain"/>
    <property type="match status" value="1"/>
</dbReference>
<sequence length="606" mass="68268">MDNRSPAGAFRRRLNTSCYMCKKRKVRCDAAADEPCSACKRAGIECRNHLNQQRPTLDRQRRGSPKDNTVSEDKDNDKERDTDRDNRARTLSRFFEAGILSSNWNGFEENGTFRNVYIGTDISNLHHLVRGHEPPGNNFLCYPFPAIRDELPWKPHPEIKGHHYLTPESANDLSSLPVRSVRDALVATYFDDIHPGFPVIDEAEFRRRYADPQNPPPLLILQAVLLAAARISTHPQVAASRARTTATLYRRAKTLFDLRHESDRVDLIQAALLLAWYTENSDTVSSNAYFWTGNATRIAFGMALHRRASLRYVPPQRVRYYRKYKKIWWMLVYSEVMLSLEYGRPCMIRAGDFDVGALEEEDFKNMDDTDDELVDHGFCLGLADLSLVALDVASPGGNNKIELIEHRLAQAAIRIRPSHDVWSCQLRLVYNLIVLVVYRCNNTLTDRAGKLCSEAASNILTTFETMLSQNTIRQCHLSSTTALMAAAIQFAREVRSATTQQHVVSAISAQAQLERLLAAAEALAGVFAHVEAVCRLCKSLNACAERVIRETQARARHFASEEEGLVGSALSAGIDWEDIMTNYRMQHGGGFGFGVGGEEWLSEYPV</sequence>
<evidence type="ECO:0000256" key="6">
    <source>
        <dbReference type="ARBA" id="ARBA00023242"/>
    </source>
</evidence>
<evidence type="ECO:0000256" key="4">
    <source>
        <dbReference type="ARBA" id="ARBA00023125"/>
    </source>
</evidence>
<evidence type="ECO:0000313" key="9">
    <source>
        <dbReference type="EMBL" id="CRG91234.1"/>
    </source>
</evidence>
<dbReference type="PANTHER" id="PTHR47171">
    <property type="entry name" value="FARA-RELATED"/>
    <property type="match status" value="1"/>
</dbReference>
<gene>
    <name evidence="9" type="ORF">PISL3812_08282</name>
</gene>
<dbReference type="Gene3D" id="4.10.240.10">
    <property type="entry name" value="Zn(2)-C6 fungal-type DNA-binding domain"/>
    <property type="match status" value="1"/>
</dbReference>
<dbReference type="Pfam" id="PF04082">
    <property type="entry name" value="Fungal_trans"/>
    <property type="match status" value="1"/>
</dbReference>
<keyword evidence="6" id="KW-0539">Nucleus</keyword>
<dbReference type="OrthoDB" id="39175at2759"/>
<keyword evidence="5" id="KW-0804">Transcription</keyword>
<dbReference type="Pfam" id="PF00172">
    <property type="entry name" value="Zn_clus"/>
    <property type="match status" value="1"/>
</dbReference>
<feature type="region of interest" description="Disordered" evidence="7">
    <location>
        <begin position="50"/>
        <end position="85"/>
    </location>
</feature>
<evidence type="ECO:0000259" key="8">
    <source>
        <dbReference type="PROSITE" id="PS50048"/>
    </source>
</evidence>
<dbReference type="OMA" id="KINPYFP"/>
<feature type="compositionally biased region" description="Basic and acidic residues" evidence="7">
    <location>
        <begin position="56"/>
        <end position="85"/>
    </location>
</feature>
<keyword evidence="10" id="KW-1185">Reference proteome</keyword>
<dbReference type="GO" id="GO:0000981">
    <property type="term" value="F:DNA-binding transcription factor activity, RNA polymerase II-specific"/>
    <property type="evidence" value="ECO:0007669"/>
    <property type="project" value="InterPro"/>
</dbReference>
<dbReference type="InterPro" id="IPR052073">
    <property type="entry name" value="Amide_Lactam_Regulators"/>
</dbReference>
<dbReference type="InterPro" id="IPR001138">
    <property type="entry name" value="Zn2Cys6_DnaBD"/>
</dbReference>
<protein>
    <submittedName>
        <fullName evidence="9">Acetamidase regulatory protein</fullName>
    </submittedName>
</protein>
<name>A0A0U1M6L0_TALIS</name>
<dbReference type="InterPro" id="IPR007219">
    <property type="entry name" value="XnlR_reg_dom"/>
</dbReference>
<evidence type="ECO:0000256" key="5">
    <source>
        <dbReference type="ARBA" id="ARBA00023163"/>
    </source>
</evidence>
<proteinExistence type="predicted"/>
<dbReference type="InterPro" id="IPR036864">
    <property type="entry name" value="Zn2-C6_fun-type_DNA-bd_sf"/>
</dbReference>
<keyword evidence="4" id="KW-0238">DNA-binding</keyword>
<dbReference type="GO" id="GO:0008270">
    <property type="term" value="F:zinc ion binding"/>
    <property type="evidence" value="ECO:0007669"/>
    <property type="project" value="InterPro"/>
</dbReference>
<evidence type="ECO:0000256" key="3">
    <source>
        <dbReference type="ARBA" id="ARBA00023015"/>
    </source>
</evidence>
<dbReference type="GO" id="GO:0003677">
    <property type="term" value="F:DNA binding"/>
    <property type="evidence" value="ECO:0007669"/>
    <property type="project" value="UniProtKB-KW"/>
</dbReference>
<organism evidence="9 10">
    <name type="scientific">Talaromyces islandicus</name>
    <name type="common">Penicillium islandicum</name>
    <dbReference type="NCBI Taxonomy" id="28573"/>
    <lineage>
        <taxon>Eukaryota</taxon>
        <taxon>Fungi</taxon>
        <taxon>Dikarya</taxon>
        <taxon>Ascomycota</taxon>
        <taxon>Pezizomycotina</taxon>
        <taxon>Eurotiomycetes</taxon>
        <taxon>Eurotiomycetidae</taxon>
        <taxon>Eurotiales</taxon>
        <taxon>Trichocomaceae</taxon>
        <taxon>Talaromyces</taxon>
        <taxon>Talaromyces sect. Islandici</taxon>
    </lineage>
</organism>
<reference evidence="9 10" key="1">
    <citation type="submission" date="2015-04" db="EMBL/GenBank/DDBJ databases">
        <authorList>
            <person name="Syromyatnikov M.Y."/>
            <person name="Popov V.N."/>
        </authorList>
    </citation>
    <scope>NUCLEOTIDE SEQUENCE [LARGE SCALE GENOMIC DNA]</scope>
    <source>
        <strain evidence="9">WF-38-12</strain>
    </source>
</reference>
<feature type="domain" description="Zn(2)-C6 fungal-type" evidence="8">
    <location>
        <begin position="17"/>
        <end position="48"/>
    </location>
</feature>
<dbReference type="CDD" id="cd12148">
    <property type="entry name" value="fungal_TF_MHR"/>
    <property type="match status" value="1"/>
</dbReference>
<evidence type="ECO:0000256" key="1">
    <source>
        <dbReference type="ARBA" id="ARBA00022723"/>
    </source>
</evidence>
<dbReference type="CDD" id="cd00067">
    <property type="entry name" value="GAL4"/>
    <property type="match status" value="1"/>
</dbReference>
<dbReference type="SMART" id="SM00066">
    <property type="entry name" value="GAL4"/>
    <property type="match status" value="1"/>
</dbReference>
<dbReference type="SMART" id="SM00906">
    <property type="entry name" value="Fungal_trans"/>
    <property type="match status" value="1"/>
</dbReference>
<dbReference type="PANTHER" id="PTHR47171:SF3">
    <property type="entry name" value="FARA-RELATED"/>
    <property type="match status" value="1"/>
</dbReference>
<keyword evidence="1" id="KW-0479">Metal-binding</keyword>
<dbReference type="Proteomes" id="UP000054383">
    <property type="component" value="Unassembled WGS sequence"/>
</dbReference>
<dbReference type="GO" id="GO:0006351">
    <property type="term" value="P:DNA-templated transcription"/>
    <property type="evidence" value="ECO:0007669"/>
    <property type="project" value="InterPro"/>
</dbReference>
<keyword evidence="2" id="KW-0862">Zinc</keyword>
<dbReference type="PROSITE" id="PS00463">
    <property type="entry name" value="ZN2_CY6_FUNGAL_1"/>
    <property type="match status" value="1"/>
</dbReference>
<dbReference type="AlphaFoldDB" id="A0A0U1M6L0"/>
<dbReference type="EMBL" id="CVMT01000009">
    <property type="protein sequence ID" value="CRG91234.1"/>
    <property type="molecule type" value="Genomic_DNA"/>
</dbReference>
<evidence type="ECO:0000256" key="2">
    <source>
        <dbReference type="ARBA" id="ARBA00022833"/>
    </source>
</evidence>
<accession>A0A0U1M6L0</accession>
<dbReference type="PROSITE" id="PS50048">
    <property type="entry name" value="ZN2_CY6_FUNGAL_2"/>
    <property type="match status" value="1"/>
</dbReference>
<evidence type="ECO:0000256" key="7">
    <source>
        <dbReference type="SAM" id="MobiDB-lite"/>
    </source>
</evidence>